<keyword evidence="2" id="KW-1185">Reference proteome</keyword>
<name>A0A923KU84_9BURK</name>
<dbReference type="AlphaFoldDB" id="A0A923KU84"/>
<dbReference type="RefSeq" id="WP_186917640.1">
    <property type="nucleotide sequence ID" value="NZ_JACOFZ010000009.1"/>
</dbReference>
<reference evidence="1" key="1">
    <citation type="submission" date="2020-08" db="EMBL/GenBank/DDBJ databases">
        <title>Novel species isolated from subtropical streams in China.</title>
        <authorList>
            <person name="Lu H."/>
        </authorList>
    </citation>
    <scope>NUCLEOTIDE SEQUENCE</scope>
    <source>
        <strain evidence="1">LX22W</strain>
    </source>
</reference>
<accession>A0A923KU84</accession>
<organism evidence="1 2">
    <name type="scientific">Undibacterium nitidum</name>
    <dbReference type="NCBI Taxonomy" id="2762298"/>
    <lineage>
        <taxon>Bacteria</taxon>
        <taxon>Pseudomonadati</taxon>
        <taxon>Pseudomonadota</taxon>
        <taxon>Betaproteobacteria</taxon>
        <taxon>Burkholderiales</taxon>
        <taxon>Oxalobacteraceae</taxon>
        <taxon>Undibacterium</taxon>
    </lineage>
</organism>
<comment type="caution">
    <text evidence="1">The sequence shown here is derived from an EMBL/GenBank/DDBJ whole genome shotgun (WGS) entry which is preliminary data.</text>
</comment>
<evidence type="ECO:0000313" key="1">
    <source>
        <dbReference type="EMBL" id="MBC3883021.1"/>
    </source>
</evidence>
<proteinExistence type="predicted"/>
<evidence type="ECO:0000313" key="2">
    <source>
        <dbReference type="Proteomes" id="UP000627446"/>
    </source>
</evidence>
<dbReference type="Proteomes" id="UP000627446">
    <property type="component" value="Unassembled WGS sequence"/>
</dbReference>
<sequence>MFAFPLSGLFSLLNIRYFRIHRTIVASVLISACVQALAQDISYQSMQFKGKSTRGDIVTSDITMPFFSSSKTDIASYINDKLFIGQLEMLAPTRWKPFFGDADGTSVTGIENQSFTVSRLDQKVITVDFDTEYCGAYCEASNYFYNFETQSGRYIVLSELVTKPGAQEILRRLKAEKIRQYRDQLRQLRLERKNISPKRTKSQQDEIADIEDRIALNTQCLNDSQASLSSMTSVEALTYLRYKLLDKELMILSSRCSNHASRALDDVGEISVNISYDSLRPHLSKYGQALLFEGNVTLENTVISQVLRGKLGNNAITMVIQADTKDTVSAIYFYDKYRKAISLFGSGQNGMFELIERNEDGQEQAKFQLKTSGTNVYGYWLGKSKLKVELRSP</sequence>
<protein>
    <submittedName>
        <fullName evidence="1">Uncharacterized protein</fullName>
    </submittedName>
</protein>
<dbReference type="EMBL" id="JACOFZ010000009">
    <property type="protein sequence ID" value="MBC3883021.1"/>
    <property type="molecule type" value="Genomic_DNA"/>
</dbReference>
<gene>
    <name evidence="1" type="ORF">H8K36_16630</name>
</gene>